<reference evidence="1" key="1">
    <citation type="journal article" date="2014" name="Front. Microbiol.">
        <title>High frequency of phylogenetically diverse reductive dehalogenase-homologous genes in deep subseafloor sedimentary metagenomes.</title>
        <authorList>
            <person name="Kawai M."/>
            <person name="Futagami T."/>
            <person name="Toyoda A."/>
            <person name="Takaki Y."/>
            <person name="Nishi S."/>
            <person name="Hori S."/>
            <person name="Arai W."/>
            <person name="Tsubouchi T."/>
            <person name="Morono Y."/>
            <person name="Uchiyama I."/>
            <person name="Ito T."/>
            <person name="Fujiyama A."/>
            <person name="Inagaki F."/>
            <person name="Takami H."/>
        </authorList>
    </citation>
    <scope>NUCLEOTIDE SEQUENCE</scope>
    <source>
        <strain evidence="1">Expedition CK06-06</strain>
    </source>
</reference>
<evidence type="ECO:0000313" key="1">
    <source>
        <dbReference type="EMBL" id="GAG68293.1"/>
    </source>
</evidence>
<proteinExistence type="predicted"/>
<protein>
    <submittedName>
        <fullName evidence="1">Uncharacterized protein</fullName>
    </submittedName>
</protein>
<dbReference type="AlphaFoldDB" id="X1A678"/>
<dbReference type="EMBL" id="BART01000233">
    <property type="protein sequence ID" value="GAG68293.1"/>
    <property type="molecule type" value="Genomic_DNA"/>
</dbReference>
<gene>
    <name evidence="1" type="ORF">S01H4_01311</name>
</gene>
<comment type="caution">
    <text evidence="1">The sequence shown here is derived from an EMBL/GenBank/DDBJ whole genome shotgun (WGS) entry which is preliminary data.</text>
</comment>
<sequence>MIRYLTGEEFVQYLQIMPWDVLTKDNLDQAIPWITEDYLTGREAGNFEWSLEYYEKNYLENKEMFEEFDVKFREYIEKI</sequence>
<name>X1A678_9ZZZZ</name>
<accession>X1A678</accession>
<organism evidence="1">
    <name type="scientific">marine sediment metagenome</name>
    <dbReference type="NCBI Taxonomy" id="412755"/>
    <lineage>
        <taxon>unclassified sequences</taxon>
        <taxon>metagenomes</taxon>
        <taxon>ecological metagenomes</taxon>
    </lineage>
</organism>